<dbReference type="InterPro" id="IPR000182">
    <property type="entry name" value="GNAT_dom"/>
</dbReference>
<dbReference type="InterPro" id="IPR051908">
    <property type="entry name" value="Ribosomal_N-acetyltransferase"/>
</dbReference>
<name>A0A1I7F3M1_9BURK</name>
<dbReference type="Proteomes" id="UP000199391">
    <property type="component" value="Unassembled WGS sequence"/>
</dbReference>
<dbReference type="STRING" id="1035707.SAMN05216552_1001356"/>
<dbReference type="EMBL" id="FPBO01000001">
    <property type="protein sequence ID" value="SFU30792.1"/>
    <property type="molecule type" value="Genomic_DNA"/>
</dbReference>
<protein>
    <submittedName>
        <fullName evidence="2">Protein N-acetyltransferase, RimJ/RimL family</fullName>
    </submittedName>
</protein>
<evidence type="ECO:0000259" key="1">
    <source>
        <dbReference type="PROSITE" id="PS51186"/>
    </source>
</evidence>
<dbReference type="GO" id="GO:0008999">
    <property type="term" value="F:protein-N-terminal-alanine acetyltransferase activity"/>
    <property type="evidence" value="ECO:0007669"/>
    <property type="project" value="TreeGrafter"/>
</dbReference>
<dbReference type="PANTHER" id="PTHR43441">
    <property type="entry name" value="RIBOSOMAL-PROTEIN-SERINE ACETYLTRANSFERASE"/>
    <property type="match status" value="1"/>
</dbReference>
<dbReference type="InterPro" id="IPR016181">
    <property type="entry name" value="Acyl_CoA_acyltransferase"/>
</dbReference>
<dbReference type="OrthoDB" id="9801656at2"/>
<evidence type="ECO:0000313" key="3">
    <source>
        <dbReference type="Proteomes" id="UP000199391"/>
    </source>
</evidence>
<sequence>MTIFSPFTLTTARLALRFLRDADAAALYPIYSDTEAMAYWSTAPWTDPAQAAAFVADTLANYDKGTALCLAITLAETGELVGVCKLYAFSRQNRRCDIGYMLGRAHWGKGYMQEALPALIRHAFGPLELRRIEADIDPRNSGSARLLERLHFRHEGHMRERWIVDGQVCDTDFYGLLRSDWEAAHAA</sequence>
<dbReference type="AlphaFoldDB" id="A0A1I7F3M1"/>
<evidence type="ECO:0000313" key="2">
    <source>
        <dbReference type="EMBL" id="SFU30792.1"/>
    </source>
</evidence>
<dbReference type="PANTHER" id="PTHR43441:SF11">
    <property type="entry name" value="RIBOSOMAL-PROTEIN-SERINE ACETYLTRANSFERASE"/>
    <property type="match status" value="1"/>
</dbReference>
<feature type="domain" description="N-acetyltransferase" evidence="1">
    <location>
        <begin position="14"/>
        <end position="170"/>
    </location>
</feature>
<proteinExistence type="predicted"/>
<organism evidence="2 3">
    <name type="scientific">Pseudoduganella namucuonensis</name>
    <dbReference type="NCBI Taxonomy" id="1035707"/>
    <lineage>
        <taxon>Bacteria</taxon>
        <taxon>Pseudomonadati</taxon>
        <taxon>Pseudomonadota</taxon>
        <taxon>Betaproteobacteria</taxon>
        <taxon>Burkholderiales</taxon>
        <taxon>Oxalobacteraceae</taxon>
        <taxon>Telluria group</taxon>
        <taxon>Pseudoduganella</taxon>
    </lineage>
</organism>
<dbReference type="PROSITE" id="PS51186">
    <property type="entry name" value="GNAT"/>
    <property type="match status" value="1"/>
</dbReference>
<accession>A0A1I7F3M1</accession>
<dbReference type="GO" id="GO:0005737">
    <property type="term" value="C:cytoplasm"/>
    <property type="evidence" value="ECO:0007669"/>
    <property type="project" value="TreeGrafter"/>
</dbReference>
<gene>
    <name evidence="2" type="ORF">SAMN05216552_1001356</name>
</gene>
<keyword evidence="2" id="KW-0808">Transferase</keyword>
<keyword evidence="3" id="KW-1185">Reference proteome</keyword>
<dbReference type="GO" id="GO:1990189">
    <property type="term" value="F:protein N-terminal-serine acetyltransferase activity"/>
    <property type="evidence" value="ECO:0007669"/>
    <property type="project" value="TreeGrafter"/>
</dbReference>
<reference evidence="3" key="1">
    <citation type="submission" date="2016-10" db="EMBL/GenBank/DDBJ databases">
        <authorList>
            <person name="Varghese N."/>
            <person name="Submissions S."/>
        </authorList>
    </citation>
    <scope>NUCLEOTIDE SEQUENCE [LARGE SCALE GENOMIC DNA]</scope>
    <source>
        <strain evidence="3">CGMCC 1.11014</strain>
    </source>
</reference>
<dbReference type="Gene3D" id="3.40.630.30">
    <property type="match status" value="1"/>
</dbReference>
<dbReference type="Pfam" id="PF13302">
    <property type="entry name" value="Acetyltransf_3"/>
    <property type="match status" value="1"/>
</dbReference>
<dbReference type="SUPFAM" id="SSF55729">
    <property type="entry name" value="Acyl-CoA N-acyltransferases (Nat)"/>
    <property type="match status" value="1"/>
</dbReference>
<dbReference type="RefSeq" id="WP_093552834.1">
    <property type="nucleotide sequence ID" value="NZ_FPBO01000001.1"/>
</dbReference>